<dbReference type="PANTHER" id="PTHR48081">
    <property type="entry name" value="AB HYDROLASE SUPERFAMILY PROTEIN C4A8.06C"/>
    <property type="match status" value="1"/>
</dbReference>
<dbReference type="GO" id="GO:0016787">
    <property type="term" value="F:hydrolase activity"/>
    <property type="evidence" value="ECO:0007669"/>
    <property type="project" value="UniProtKB-KW"/>
</dbReference>
<dbReference type="SUPFAM" id="SSF53474">
    <property type="entry name" value="alpha/beta-Hydrolases"/>
    <property type="match status" value="1"/>
</dbReference>
<organism evidence="3 4">
    <name type="scientific">Clostridium innocuum</name>
    <dbReference type="NCBI Taxonomy" id="1522"/>
    <lineage>
        <taxon>Bacteria</taxon>
        <taxon>Bacillati</taxon>
        <taxon>Bacillota</taxon>
        <taxon>Clostridia</taxon>
        <taxon>Eubacteriales</taxon>
        <taxon>Clostridiaceae</taxon>
        <taxon>Clostridium</taxon>
    </lineage>
</organism>
<feature type="domain" description="BD-FAE-like" evidence="2">
    <location>
        <begin position="33"/>
        <end position="218"/>
    </location>
</feature>
<dbReference type="EMBL" id="JQIF01000092">
    <property type="protein sequence ID" value="KGJ51955.1"/>
    <property type="molecule type" value="Genomic_DNA"/>
</dbReference>
<dbReference type="AlphaFoldDB" id="A0A099I2Q5"/>
<accession>A0A099I2Q5</accession>
<dbReference type="PANTHER" id="PTHR48081:SF6">
    <property type="entry name" value="PEPTIDASE S9 PROLYL OLIGOPEPTIDASE CATALYTIC DOMAIN-CONTAINING PROTEIN"/>
    <property type="match status" value="1"/>
</dbReference>
<protein>
    <submittedName>
        <fullName evidence="3">Lipase</fullName>
    </submittedName>
</protein>
<keyword evidence="1" id="KW-0378">Hydrolase</keyword>
<dbReference type="InterPro" id="IPR029058">
    <property type="entry name" value="AB_hydrolase_fold"/>
</dbReference>
<evidence type="ECO:0000313" key="3">
    <source>
        <dbReference type="EMBL" id="KGJ51955.1"/>
    </source>
</evidence>
<evidence type="ECO:0000313" key="4">
    <source>
        <dbReference type="Proteomes" id="UP000030008"/>
    </source>
</evidence>
<comment type="caution">
    <text evidence="3">The sequence shown here is derived from an EMBL/GenBank/DDBJ whole genome shotgun (WGS) entry which is preliminary data.</text>
</comment>
<dbReference type="Gene3D" id="3.40.50.1820">
    <property type="entry name" value="alpha/beta hydrolase"/>
    <property type="match status" value="1"/>
</dbReference>
<dbReference type="Pfam" id="PF20434">
    <property type="entry name" value="BD-FAE"/>
    <property type="match status" value="1"/>
</dbReference>
<dbReference type="Proteomes" id="UP000030008">
    <property type="component" value="Unassembled WGS sequence"/>
</dbReference>
<name>A0A099I2Q5_CLOIN</name>
<evidence type="ECO:0000259" key="2">
    <source>
        <dbReference type="Pfam" id="PF20434"/>
    </source>
</evidence>
<proteinExistence type="predicted"/>
<sequence>MRTETIQIQLQGKATGAVLQTYFMDASKELLNSTRRPAVLLMPGGAYRYTSDREAEPLAIRLNAMGLQVAVLRYSCAPAAYHRALLEAAAAFQLLKDNCTAWNIRQDRIFLMGCSAGGHLAASLGINWNQPIITQYFQRTDLRPFAQILCYPVITAGAYAHEESIQNLLQEHAEDEQLRNHVSLELQVHKDVPRTFLWHTYTDPTVSVQNSLLFASALVKKGVLCEFHMYDKGAHGLSTAGRLSQRADGEKLQPECEGWMSLLETWINAIL</sequence>
<gene>
    <name evidence="3" type="ORF">CIAN88_17805</name>
</gene>
<evidence type="ECO:0000256" key="1">
    <source>
        <dbReference type="ARBA" id="ARBA00022801"/>
    </source>
</evidence>
<dbReference type="RefSeq" id="WP_044907132.1">
    <property type="nucleotide sequence ID" value="NZ_JQIF01000092.1"/>
</dbReference>
<reference evidence="3 4" key="1">
    <citation type="submission" date="2014-08" db="EMBL/GenBank/DDBJ databases">
        <title>Clostridium innocuum, an unnegligible vancomycin-resistant pathogen causing extra-intestinal infections.</title>
        <authorList>
            <person name="Feng Y."/>
            <person name="Chiu C.-H."/>
        </authorList>
    </citation>
    <scope>NUCLEOTIDE SEQUENCE [LARGE SCALE GENOMIC DNA]</scope>
    <source>
        <strain evidence="3 4">AN88</strain>
    </source>
</reference>
<dbReference type="InterPro" id="IPR049492">
    <property type="entry name" value="BD-FAE-like_dom"/>
</dbReference>
<dbReference type="InterPro" id="IPR050300">
    <property type="entry name" value="GDXG_lipolytic_enzyme"/>
</dbReference>